<organism evidence="2">
    <name type="scientific">Rhizophora mucronata</name>
    <name type="common">Asiatic mangrove</name>
    <dbReference type="NCBI Taxonomy" id="61149"/>
    <lineage>
        <taxon>Eukaryota</taxon>
        <taxon>Viridiplantae</taxon>
        <taxon>Streptophyta</taxon>
        <taxon>Embryophyta</taxon>
        <taxon>Tracheophyta</taxon>
        <taxon>Spermatophyta</taxon>
        <taxon>Magnoliopsida</taxon>
        <taxon>eudicotyledons</taxon>
        <taxon>Gunneridae</taxon>
        <taxon>Pentapetalae</taxon>
        <taxon>rosids</taxon>
        <taxon>fabids</taxon>
        <taxon>Malpighiales</taxon>
        <taxon>Rhizophoraceae</taxon>
        <taxon>Rhizophora</taxon>
    </lineage>
</organism>
<accession>A0A2P2QMK5</accession>
<evidence type="ECO:0000313" key="2">
    <source>
        <dbReference type="EMBL" id="MBX68250.1"/>
    </source>
</evidence>
<evidence type="ECO:0000256" key="1">
    <source>
        <dbReference type="SAM" id="SignalP"/>
    </source>
</evidence>
<protein>
    <recommendedName>
        <fullName evidence="3">Secreted protein</fullName>
    </recommendedName>
</protein>
<sequence length="77" mass="9057">MSCFEIVTNMLGFLWIIFSCQFCLRGLRECPLCVCRFCRHFCMSLRMPALYSQKTSFLLLVKKEEKKTSFSHQTVCS</sequence>
<keyword evidence="1" id="KW-0732">Signal</keyword>
<reference evidence="2" key="1">
    <citation type="submission" date="2018-02" db="EMBL/GenBank/DDBJ databases">
        <title>Rhizophora mucronata_Transcriptome.</title>
        <authorList>
            <person name="Meera S.P."/>
            <person name="Sreeshan A."/>
            <person name="Augustine A."/>
        </authorList>
    </citation>
    <scope>NUCLEOTIDE SEQUENCE</scope>
    <source>
        <tissue evidence="2">Leaf</tissue>
    </source>
</reference>
<feature type="chain" id="PRO_5015203067" description="Secreted protein" evidence="1">
    <location>
        <begin position="20"/>
        <end position="77"/>
    </location>
</feature>
<dbReference type="EMBL" id="GGEC01087766">
    <property type="protein sequence ID" value="MBX68250.1"/>
    <property type="molecule type" value="Transcribed_RNA"/>
</dbReference>
<feature type="signal peptide" evidence="1">
    <location>
        <begin position="1"/>
        <end position="19"/>
    </location>
</feature>
<name>A0A2P2QMK5_RHIMU</name>
<dbReference type="AlphaFoldDB" id="A0A2P2QMK5"/>
<evidence type="ECO:0008006" key="3">
    <source>
        <dbReference type="Google" id="ProtNLM"/>
    </source>
</evidence>
<proteinExistence type="predicted"/>